<dbReference type="AlphaFoldDB" id="A0AAE0F496"/>
<dbReference type="Proteomes" id="UP001190700">
    <property type="component" value="Unassembled WGS sequence"/>
</dbReference>
<keyword evidence="6" id="KW-1185">Reference proteome</keyword>
<dbReference type="InterPro" id="IPR013083">
    <property type="entry name" value="Znf_RING/FYVE/PHD"/>
</dbReference>
<gene>
    <name evidence="5" type="ORF">CYMTET_40798</name>
</gene>
<evidence type="ECO:0000313" key="5">
    <source>
        <dbReference type="EMBL" id="KAK3249790.1"/>
    </source>
</evidence>
<evidence type="ECO:0000256" key="4">
    <source>
        <dbReference type="SAM" id="MobiDB-lite"/>
    </source>
</evidence>
<organism evidence="5 6">
    <name type="scientific">Cymbomonas tetramitiformis</name>
    <dbReference type="NCBI Taxonomy" id="36881"/>
    <lineage>
        <taxon>Eukaryota</taxon>
        <taxon>Viridiplantae</taxon>
        <taxon>Chlorophyta</taxon>
        <taxon>Pyramimonadophyceae</taxon>
        <taxon>Pyramimonadales</taxon>
        <taxon>Pyramimonadaceae</taxon>
        <taxon>Cymbomonas</taxon>
    </lineage>
</organism>
<dbReference type="GO" id="GO:0061630">
    <property type="term" value="F:ubiquitin protein ligase activity"/>
    <property type="evidence" value="ECO:0007669"/>
    <property type="project" value="TreeGrafter"/>
</dbReference>
<sequence length="306" mass="32595">MNAKRHKLLDLAKAGEWDSMLQMLRANKKLDLNVIPEPRSFGVLHQIAYHGPIEVLHDLFRIPHVTVDMTLRTKGSEEKTALEVAEESGRSEGVLNEFQTLTLAEAAKRQDWVLLEELMQTADAANVNVVHPLKHWGVIHHIAYHGTSEVLNDCFTRNGIIPDLNLKTRVTDSQASAGQIGETAADIARRENEGIVQELEGAAGPSAGPSGTSGTPATAPAATAAAAGPSGSSVTPTATAATAAATADDVDVCVVCMVAPKDAAIIHGATSHQACCWDCASRLQKTTKKCPICNQKIKSIVKNYVV</sequence>
<evidence type="ECO:0000313" key="6">
    <source>
        <dbReference type="Proteomes" id="UP001190700"/>
    </source>
</evidence>
<evidence type="ECO:0000256" key="2">
    <source>
        <dbReference type="ARBA" id="ARBA00022771"/>
    </source>
</evidence>
<evidence type="ECO:0000256" key="3">
    <source>
        <dbReference type="ARBA" id="ARBA00022833"/>
    </source>
</evidence>
<dbReference type="PANTHER" id="PTHR46858">
    <property type="entry name" value="OS05G0521000 PROTEIN"/>
    <property type="match status" value="1"/>
</dbReference>
<keyword evidence="1" id="KW-0479">Metal-binding</keyword>
<dbReference type="Pfam" id="PF13920">
    <property type="entry name" value="zf-C3HC4_3"/>
    <property type="match status" value="1"/>
</dbReference>
<evidence type="ECO:0000256" key="1">
    <source>
        <dbReference type="ARBA" id="ARBA00022723"/>
    </source>
</evidence>
<name>A0AAE0F496_9CHLO</name>
<accession>A0AAE0F496</accession>
<dbReference type="GO" id="GO:0016567">
    <property type="term" value="P:protein ubiquitination"/>
    <property type="evidence" value="ECO:0007669"/>
    <property type="project" value="TreeGrafter"/>
</dbReference>
<dbReference type="GO" id="GO:0008270">
    <property type="term" value="F:zinc ion binding"/>
    <property type="evidence" value="ECO:0007669"/>
    <property type="project" value="UniProtKB-KW"/>
</dbReference>
<dbReference type="PANTHER" id="PTHR46858:SF5">
    <property type="entry name" value="E3 UBIQUITIN-PROTEIN LIGASE APD1-RELATED"/>
    <property type="match status" value="1"/>
</dbReference>
<dbReference type="SUPFAM" id="SSF57850">
    <property type="entry name" value="RING/U-box"/>
    <property type="match status" value="1"/>
</dbReference>
<feature type="region of interest" description="Disordered" evidence="4">
    <location>
        <begin position="201"/>
        <end position="236"/>
    </location>
</feature>
<reference evidence="5 6" key="1">
    <citation type="journal article" date="2015" name="Genome Biol. Evol.">
        <title>Comparative Genomics of a Bacterivorous Green Alga Reveals Evolutionary Causalities and Consequences of Phago-Mixotrophic Mode of Nutrition.</title>
        <authorList>
            <person name="Burns J.A."/>
            <person name="Paasch A."/>
            <person name="Narechania A."/>
            <person name="Kim E."/>
        </authorList>
    </citation>
    <scope>NUCLEOTIDE SEQUENCE [LARGE SCALE GENOMIC DNA]</scope>
    <source>
        <strain evidence="5 6">PLY_AMNH</strain>
    </source>
</reference>
<keyword evidence="3" id="KW-0862">Zinc</keyword>
<keyword evidence="2" id="KW-0863">Zinc-finger</keyword>
<dbReference type="Gene3D" id="3.30.40.10">
    <property type="entry name" value="Zinc/RING finger domain, C3HC4 (zinc finger)"/>
    <property type="match status" value="1"/>
</dbReference>
<dbReference type="EMBL" id="LGRX02027131">
    <property type="protein sequence ID" value="KAK3249790.1"/>
    <property type="molecule type" value="Genomic_DNA"/>
</dbReference>
<evidence type="ECO:0008006" key="7">
    <source>
        <dbReference type="Google" id="ProtNLM"/>
    </source>
</evidence>
<comment type="caution">
    <text evidence="5">The sequence shown here is derived from an EMBL/GenBank/DDBJ whole genome shotgun (WGS) entry which is preliminary data.</text>
</comment>
<proteinExistence type="predicted"/>
<protein>
    <recommendedName>
        <fullName evidence="7">RING-type domain-containing protein</fullName>
    </recommendedName>
</protein>